<dbReference type="AlphaFoldDB" id="A0A914CUS8"/>
<evidence type="ECO:0000313" key="2">
    <source>
        <dbReference type="Proteomes" id="UP000887540"/>
    </source>
</evidence>
<dbReference type="WBParaSite" id="ACRNAN_scaffold140.g14989.t1">
    <property type="protein sequence ID" value="ACRNAN_scaffold140.g14989.t1"/>
    <property type="gene ID" value="ACRNAN_scaffold140.g14989"/>
</dbReference>
<proteinExistence type="predicted"/>
<accession>A0A914CUS8</accession>
<protein>
    <submittedName>
        <fullName evidence="3">VWFA domain-containing protein</fullName>
    </submittedName>
</protein>
<organism evidence="2 3">
    <name type="scientific">Acrobeloides nanus</name>
    <dbReference type="NCBI Taxonomy" id="290746"/>
    <lineage>
        <taxon>Eukaryota</taxon>
        <taxon>Metazoa</taxon>
        <taxon>Ecdysozoa</taxon>
        <taxon>Nematoda</taxon>
        <taxon>Chromadorea</taxon>
        <taxon>Rhabditida</taxon>
        <taxon>Tylenchina</taxon>
        <taxon>Cephalobomorpha</taxon>
        <taxon>Cephaloboidea</taxon>
        <taxon>Cephalobidae</taxon>
        <taxon>Acrobeloides</taxon>
    </lineage>
</organism>
<sequence>MIRIVLIFSLISFVIAQKYADDLDNVRYGTCPIHLTVAIDFSLAMINHENIEYLIDFILYNFTSTLPFNDSNFNIAFLTFGTSHGSQIFGPFQILCGLIGNIFQEDKILKS</sequence>
<name>A0A914CUS8_9BILA</name>
<dbReference type="InterPro" id="IPR036465">
    <property type="entry name" value="vWFA_dom_sf"/>
</dbReference>
<keyword evidence="2" id="KW-1185">Reference proteome</keyword>
<keyword evidence="1" id="KW-0732">Signal</keyword>
<evidence type="ECO:0000256" key="1">
    <source>
        <dbReference type="SAM" id="SignalP"/>
    </source>
</evidence>
<feature type="chain" id="PRO_5036903402" evidence="1">
    <location>
        <begin position="17"/>
        <end position="111"/>
    </location>
</feature>
<feature type="signal peptide" evidence="1">
    <location>
        <begin position="1"/>
        <end position="16"/>
    </location>
</feature>
<evidence type="ECO:0000313" key="3">
    <source>
        <dbReference type="WBParaSite" id="ACRNAN_scaffold140.g14989.t1"/>
    </source>
</evidence>
<reference evidence="3" key="1">
    <citation type="submission" date="2022-11" db="UniProtKB">
        <authorList>
            <consortium name="WormBaseParasite"/>
        </authorList>
    </citation>
    <scope>IDENTIFICATION</scope>
</reference>
<dbReference type="Proteomes" id="UP000887540">
    <property type="component" value="Unplaced"/>
</dbReference>
<dbReference type="SUPFAM" id="SSF53300">
    <property type="entry name" value="vWA-like"/>
    <property type="match status" value="1"/>
</dbReference>